<dbReference type="RefSeq" id="XP_001880316.1">
    <property type="nucleotide sequence ID" value="XM_001880281.1"/>
</dbReference>
<dbReference type="SMART" id="SM00906">
    <property type="entry name" value="Fungal_trans"/>
    <property type="match status" value="1"/>
</dbReference>
<dbReference type="PANTHER" id="PTHR46910:SF38">
    <property type="entry name" value="ZN(2)-C6 FUNGAL-TYPE DOMAIN-CONTAINING PROTEIN"/>
    <property type="match status" value="1"/>
</dbReference>
<dbReference type="Gene3D" id="4.10.240.10">
    <property type="entry name" value="Zn(2)-C6 fungal-type DNA-binding domain"/>
    <property type="match status" value="1"/>
</dbReference>
<reference evidence="5 6" key="1">
    <citation type="journal article" date="2008" name="Nature">
        <title>The genome of Laccaria bicolor provides insights into mycorrhizal symbiosis.</title>
        <authorList>
            <person name="Martin F."/>
            <person name="Aerts A."/>
            <person name="Ahren D."/>
            <person name="Brun A."/>
            <person name="Danchin E.G.J."/>
            <person name="Duchaussoy F."/>
            <person name="Gibon J."/>
            <person name="Kohler A."/>
            <person name="Lindquist E."/>
            <person name="Pereda V."/>
            <person name="Salamov A."/>
            <person name="Shapiro H.J."/>
            <person name="Wuyts J."/>
            <person name="Blaudez D."/>
            <person name="Buee M."/>
            <person name="Brokstein P."/>
            <person name="Canbaeck B."/>
            <person name="Cohen D."/>
            <person name="Courty P.E."/>
            <person name="Coutinho P.M."/>
            <person name="Delaruelle C."/>
            <person name="Detter J.C."/>
            <person name="Deveau A."/>
            <person name="DiFazio S."/>
            <person name="Duplessis S."/>
            <person name="Fraissinet-Tachet L."/>
            <person name="Lucic E."/>
            <person name="Frey-Klett P."/>
            <person name="Fourrey C."/>
            <person name="Feussner I."/>
            <person name="Gay G."/>
            <person name="Grimwood J."/>
            <person name="Hoegger P.J."/>
            <person name="Jain P."/>
            <person name="Kilaru S."/>
            <person name="Labbe J."/>
            <person name="Lin Y.C."/>
            <person name="Legue V."/>
            <person name="Le Tacon F."/>
            <person name="Marmeisse R."/>
            <person name="Melayah D."/>
            <person name="Montanini B."/>
            <person name="Muratet M."/>
            <person name="Nehls U."/>
            <person name="Niculita-Hirzel H."/>
            <person name="Oudot-Le Secq M.P."/>
            <person name="Peter M."/>
            <person name="Quesneville H."/>
            <person name="Rajashekar B."/>
            <person name="Reich M."/>
            <person name="Rouhier N."/>
            <person name="Schmutz J."/>
            <person name="Yin T."/>
            <person name="Chalot M."/>
            <person name="Henrissat B."/>
            <person name="Kuees U."/>
            <person name="Lucas S."/>
            <person name="Van de Peer Y."/>
            <person name="Podila G.K."/>
            <person name="Polle A."/>
            <person name="Pukkila P.J."/>
            <person name="Richardson P.M."/>
            <person name="Rouze P."/>
            <person name="Sanders I.R."/>
            <person name="Stajich J.E."/>
            <person name="Tunlid A."/>
            <person name="Tuskan G."/>
            <person name="Grigoriev I.V."/>
        </authorList>
    </citation>
    <scope>NUCLEOTIDE SEQUENCE [LARGE SCALE GENOMIC DNA]</scope>
    <source>
        <strain evidence="6">S238N-H82 / ATCC MYA-4686</strain>
    </source>
</reference>
<dbReference type="HOGENOM" id="CLU_006019_2_1_1"/>
<feature type="region of interest" description="Disordered" evidence="3">
    <location>
        <begin position="719"/>
        <end position="770"/>
    </location>
</feature>
<evidence type="ECO:0000313" key="5">
    <source>
        <dbReference type="EMBL" id="EDR09003.1"/>
    </source>
</evidence>
<dbReference type="GO" id="GO:0006351">
    <property type="term" value="P:DNA-templated transcription"/>
    <property type="evidence" value="ECO:0007669"/>
    <property type="project" value="InterPro"/>
</dbReference>
<dbReference type="SMART" id="SM00066">
    <property type="entry name" value="GAL4"/>
    <property type="match status" value="1"/>
</dbReference>
<protein>
    <submittedName>
        <fullName evidence="5">Predicted protein</fullName>
    </submittedName>
</protein>
<dbReference type="GO" id="GO:0003677">
    <property type="term" value="F:DNA binding"/>
    <property type="evidence" value="ECO:0007669"/>
    <property type="project" value="InterPro"/>
</dbReference>
<dbReference type="InterPro" id="IPR050987">
    <property type="entry name" value="AtrR-like"/>
</dbReference>
<name>B0D9E9_LACBS</name>
<dbReference type="InterPro" id="IPR001138">
    <property type="entry name" value="Zn2Cys6_DnaBD"/>
</dbReference>
<feature type="domain" description="Zn(2)-C6 fungal-type" evidence="4">
    <location>
        <begin position="28"/>
        <end position="61"/>
    </location>
</feature>
<feature type="compositionally biased region" description="Low complexity" evidence="3">
    <location>
        <begin position="897"/>
        <end position="917"/>
    </location>
</feature>
<dbReference type="Proteomes" id="UP000001194">
    <property type="component" value="Unassembled WGS sequence"/>
</dbReference>
<sequence length="1013" mass="112962">MSSEGEDFNEDNTSGLPQNQKKRRIQRACDICRRKKIRCDGVQMPGNRCSNCILCSFDCTYVEAAKKRGPTKGYVEILERRVEMLEEVLRRLCPDQNILTELHIATDRESQSPDAAVKAEQVCSSASLPRSVNVATSIISRIGEPGADQKEEVFVDSTLIETLKKLDIDRSSDKIEERFFGKSSGPSLIQTAMELKSEYVSSDNFKAPPSMSLDHKRPEFWGTQPWEKCVGGADNPSIPFESFPDRDLMEQLVDAFFLHLNLYQAVLHRPTFERSVAENLHLDNTGFACTLLLVCAIGSRFSEDPRVFLEGHDSLHSRGWKWFQQVQTVRSLLVSPSLYDMQFYCLSVMFLKDSSAPQSCWSMVGIGIRLAQEVGAHRRKAQDHVMTVEDELWKRAFWFLVCLDRAFSTALGRPCAIQDEDFDLDMPIECDDEYWEHPDPSQRFKQPANKPSLISYFILDIKLHQIASFALRTIYSINKSKSLLGLVGPQWEKHIVAELDSALNKWVDSVPNHLRWDPNREDDRFLKQSIVLYATYYHIQILVHRPFIPSKNHPSPSPFPSLAICTNAARSCSHVVDILQKRNFIPPPLLQLPAFTSGIVLLVGIWGGKRSGLSIDPNKEMLSAYKCMRMLRKSEDRWHSAGRLWDILNELAYIGDLPLPQPSPPANKRERDSEVPMASLSSPKDDSPSPSDVSRNISGLQRVTRYVPIPMRHLPLPQETRSAAQEGQPQTQDQLPLLPPPSQAHRPLHAQRSLDNLQPPQPSECYRLPTYGNEFATLPPHGDFSMTEQSPLDYQSHSYWYPPTELASGSGTTNTNVTPPITGNSDTCSSSSTFSYRHPVVTETKFSTQGYGVIGGGAGSLMDTTGSSAMYNLSAPHNYYPGAPDSDTDSYIASTRSNGNSYAGSSSPSGGSYAAPAISSTPSHAASALAVNSMRMYRGQSSGGGGMVYAPQSSHLRLVDKYAEQRQTPYIDPDLMSTWSTVPTGFALEDWGSYLSNIGELATQHPQGHIIHG</sequence>
<keyword evidence="6" id="KW-1185">Reference proteome</keyword>
<feature type="region of interest" description="Disordered" evidence="3">
    <location>
        <begin position="658"/>
        <end position="700"/>
    </location>
</feature>
<keyword evidence="2" id="KW-0539">Nucleus</keyword>
<evidence type="ECO:0000313" key="6">
    <source>
        <dbReference type="Proteomes" id="UP000001194"/>
    </source>
</evidence>
<dbReference type="GO" id="GO:0008270">
    <property type="term" value="F:zinc ion binding"/>
    <property type="evidence" value="ECO:0007669"/>
    <property type="project" value="InterPro"/>
</dbReference>
<feature type="region of interest" description="Disordered" evidence="3">
    <location>
        <begin position="1"/>
        <end position="21"/>
    </location>
</feature>
<evidence type="ECO:0000256" key="1">
    <source>
        <dbReference type="ARBA" id="ARBA00022723"/>
    </source>
</evidence>
<accession>B0D9E9</accession>
<organism evidence="6">
    <name type="scientific">Laccaria bicolor (strain S238N-H82 / ATCC MYA-4686)</name>
    <name type="common">Bicoloured deceiver</name>
    <name type="synonym">Laccaria laccata var. bicolor</name>
    <dbReference type="NCBI Taxonomy" id="486041"/>
    <lineage>
        <taxon>Eukaryota</taxon>
        <taxon>Fungi</taxon>
        <taxon>Dikarya</taxon>
        <taxon>Basidiomycota</taxon>
        <taxon>Agaricomycotina</taxon>
        <taxon>Agaricomycetes</taxon>
        <taxon>Agaricomycetidae</taxon>
        <taxon>Agaricales</taxon>
        <taxon>Agaricineae</taxon>
        <taxon>Hydnangiaceae</taxon>
        <taxon>Laccaria</taxon>
    </lineage>
</organism>
<dbReference type="PANTHER" id="PTHR46910">
    <property type="entry name" value="TRANSCRIPTION FACTOR PDR1"/>
    <property type="match status" value="1"/>
</dbReference>
<dbReference type="GeneID" id="6075997"/>
<dbReference type="SUPFAM" id="SSF57701">
    <property type="entry name" value="Zn2/Cys6 DNA-binding domain"/>
    <property type="match status" value="1"/>
</dbReference>
<dbReference type="GO" id="GO:0000981">
    <property type="term" value="F:DNA-binding transcription factor activity, RNA polymerase II-specific"/>
    <property type="evidence" value="ECO:0007669"/>
    <property type="project" value="InterPro"/>
</dbReference>
<feature type="compositionally biased region" description="Acidic residues" evidence="3">
    <location>
        <begin position="1"/>
        <end position="10"/>
    </location>
</feature>
<evidence type="ECO:0000256" key="2">
    <source>
        <dbReference type="ARBA" id="ARBA00023242"/>
    </source>
</evidence>
<dbReference type="AlphaFoldDB" id="B0D9E9"/>
<dbReference type="CDD" id="cd12148">
    <property type="entry name" value="fungal_TF_MHR"/>
    <property type="match status" value="1"/>
</dbReference>
<dbReference type="STRING" id="486041.B0D9E9"/>
<keyword evidence="1" id="KW-0479">Metal-binding</keyword>
<dbReference type="InParanoid" id="B0D9E9"/>
<evidence type="ECO:0000256" key="3">
    <source>
        <dbReference type="SAM" id="MobiDB-lite"/>
    </source>
</evidence>
<dbReference type="OrthoDB" id="4456959at2759"/>
<dbReference type="InterPro" id="IPR007219">
    <property type="entry name" value="XnlR_reg_dom"/>
</dbReference>
<dbReference type="PROSITE" id="PS00463">
    <property type="entry name" value="ZN2_CY6_FUNGAL_1"/>
    <property type="match status" value="1"/>
</dbReference>
<gene>
    <name evidence="5" type="ORF">LACBIDRAFT_296682</name>
</gene>
<dbReference type="Pfam" id="PF00172">
    <property type="entry name" value="Zn_clus"/>
    <property type="match status" value="1"/>
</dbReference>
<evidence type="ECO:0000259" key="4">
    <source>
        <dbReference type="PROSITE" id="PS50048"/>
    </source>
</evidence>
<dbReference type="EMBL" id="DS547100">
    <property type="protein sequence ID" value="EDR09003.1"/>
    <property type="molecule type" value="Genomic_DNA"/>
</dbReference>
<dbReference type="PROSITE" id="PS50048">
    <property type="entry name" value="ZN2_CY6_FUNGAL_2"/>
    <property type="match status" value="1"/>
</dbReference>
<dbReference type="InterPro" id="IPR036864">
    <property type="entry name" value="Zn2-C6_fun-type_DNA-bd_sf"/>
</dbReference>
<proteinExistence type="predicted"/>
<dbReference type="KEGG" id="lbc:LACBIDRAFT_296682"/>
<dbReference type="Pfam" id="PF04082">
    <property type="entry name" value="Fungal_trans"/>
    <property type="match status" value="1"/>
</dbReference>
<dbReference type="CDD" id="cd00067">
    <property type="entry name" value="GAL4"/>
    <property type="match status" value="1"/>
</dbReference>
<feature type="region of interest" description="Disordered" evidence="3">
    <location>
        <begin position="890"/>
        <end position="917"/>
    </location>
</feature>